<name>A0A365QL88_9BURK</name>
<organism evidence="1 2">
    <name type="scientific">Burkholderia reimsis</name>
    <dbReference type="NCBI Taxonomy" id="2234132"/>
    <lineage>
        <taxon>Bacteria</taxon>
        <taxon>Pseudomonadati</taxon>
        <taxon>Pseudomonadota</taxon>
        <taxon>Betaproteobacteria</taxon>
        <taxon>Burkholderiales</taxon>
        <taxon>Burkholderiaceae</taxon>
        <taxon>Burkholderia</taxon>
    </lineage>
</organism>
<dbReference type="Proteomes" id="UP000252458">
    <property type="component" value="Unassembled WGS sequence"/>
</dbReference>
<accession>A0A365QL88</accession>
<evidence type="ECO:0000313" key="1">
    <source>
        <dbReference type="EMBL" id="RBB34500.1"/>
    </source>
</evidence>
<gene>
    <name evidence="1" type="ORF">DPV79_31655</name>
</gene>
<evidence type="ECO:0000313" key="2">
    <source>
        <dbReference type="Proteomes" id="UP000252458"/>
    </source>
</evidence>
<protein>
    <submittedName>
        <fullName evidence="1">Uncharacterized protein</fullName>
    </submittedName>
</protein>
<reference evidence="1 2" key="1">
    <citation type="submission" date="2018-06" db="EMBL/GenBank/DDBJ databases">
        <title>Draft genome sequence of Burkholderia reimsis strain BE51 isolated from a French agricultural soil.</title>
        <authorList>
            <person name="Esmaeel Q."/>
        </authorList>
    </citation>
    <scope>NUCLEOTIDE SEQUENCE [LARGE SCALE GENOMIC DNA]</scope>
    <source>
        <strain evidence="1 2">BE51</strain>
    </source>
</reference>
<comment type="caution">
    <text evidence="1">The sequence shown here is derived from an EMBL/GenBank/DDBJ whole genome shotgun (WGS) entry which is preliminary data.</text>
</comment>
<keyword evidence="2" id="KW-1185">Reference proteome</keyword>
<dbReference type="AlphaFoldDB" id="A0A365QL88"/>
<sequence length="74" mass="8597">MIAVAVRTASIETSTREQVAWPFSVDFDPLQPRHFDKPSVALNREGFMVKQNRMLHKERDRQVCVAERISLDKL</sequence>
<proteinExistence type="predicted"/>
<dbReference type="EMBL" id="QMFZ01000035">
    <property type="protein sequence ID" value="RBB34500.1"/>
    <property type="molecule type" value="Genomic_DNA"/>
</dbReference>